<comment type="similarity">
    <text evidence="1">Belongs to the short-chain dehydrogenases/reductases (SDR) family.</text>
</comment>
<name>F4X1Q1_ACREC</name>
<evidence type="ECO:0000256" key="2">
    <source>
        <dbReference type="ARBA" id="ARBA00023002"/>
    </source>
</evidence>
<dbReference type="Proteomes" id="UP000007755">
    <property type="component" value="Unassembled WGS sequence"/>
</dbReference>
<feature type="transmembrane region" description="Helical" evidence="3">
    <location>
        <begin position="13"/>
        <end position="33"/>
    </location>
</feature>
<keyword evidence="3" id="KW-1133">Transmembrane helix</keyword>
<dbReference type="eggNOG" id="KOG1201">
    <property type="taxonomic scope" value="Eukaryota"/>
</dbReference>
<dbReference type="OrthoDB" id="10253736at2759"/>
<proteinExistence type="inferred from homology"/>
<keyword evidence="3" id="KW-0472">Membrane</keyword>
<organism evidence="5">
    <name type="scientific">Acromyrmex echinatior</name>
    <name type="common">Panamanian leafcutter ant</name>
    <name type="synonym">Acromyrmex octospinosus echinatior</name>
    <dbReference type="NCBI Taxonomy" id="103372"/>
    <lineage>
        <taxon>Eukaryota</taxon>
        <taxon>Metazoa</taxon>
        <taxon>Ecdysozoa</taxon>
        <taxon>Arthropoda</taxon>
        <taxon>Hexapoda</taxon>
        <taxon>Insecta</taxon>
        <taxon>Pterygota</taxon>
        <taxon>Neoptera</taxon>
        <taxon>Endopterygota</taxon>
        <taxon>Hymenoptera</taxon>
        <taxon>Apocrita</taxon>
        <taxon>Aculeata</taxon>
        <taxon>Formicoidea</taxon>
        <taxon>Formicidae</taxon>
        <taxon>Myrmicinae</taxon>
        <taxon>Acromyrmex</taxon>
    </lineage>
</organism>
<dbReference type="AlphaFoldDB" id="F4X1Q1"/>
<protein>
    <submittedName>
        <fullName evidence="4">Estradiol 17-beta-dehydrogenase 11</fullName>
    </submittedName>
</protein>
<keyword evidence="2" id="KW-0560">Oxidoreductase</keyword>
<dbReference type="SUPFAM" id="SSF51735">
    <property type="entry name" value="NAD(P)-binding Rossmann-fold domains"/>
    <property type="match status" value="1"/>
</dbReference>
<evidence type="ECO:0000313" key="4">
    <source>
        <dbReference type="EMBL" id="EGI59627.1"/>
    </source>
</evidence>
<keyword evidence="5" id="KW-1185">Reference proteome</keyword>
<dbReference type="GO" id="GO:0016616">
    <property type="term" value="F:oxidoreductase activity, acting on the CH-OH group of donors, NAD or NADP as acceptor"/>
    <property type="evidence" value="ECO:0007669"/>
    <property type="project" value="TreeGrafter"/>
</dbReference>
<dbReference type="InParanoid" id="F4X1Q1"/>
<gene>
    <name evidence="4" type="ORF">G5I_12219</name>
</gene>
<dbReference type="PANTHER" id="PTHR24322:SF736">
    <property type="entry name" value="RETINOL DEHYDROGENASE 10"/>
    <property type="match status" value="1"/>
</dbReference>
<accession>F4X1Q1</accession>
<dbReference type="Gene3D" id="3.40.50.720">
    <property type="entry name" value="NAD(P)-binding Rossmann-like Domain"/>
    <property type="match status" value="1"/>
</dbReference>
<evidence type="ECO:0000313" key="5">
    <source>
        <dbReference type="Proteomes" id="UP000007755"/>
    </source>
</evidence>
<evidence type="ECO:0000256" key="1">
    <source>
        <dbReference type="ARBA" id="ARBA00006484"/>
    </source>
</evidence>
<reference evidence="4" key="1">
    <citation type="submission" date="2011-02" db="EMBL/GenBank/DDBJ databases">
        <title>The genome of the leaf-cutting ant Acromyrmex echinatior suggests key adaptations to social evolution and fungus farming.</title>
        <authorList>
            <person name="Nygaard S."/>
            <person name="Zhang G."/>
        </authorList>
    </citation>
    <scope>NUCLEOTIDE SEQUENCE</scope>
</reference>
<dbReference type="PANTHER" id="PTHR24322">
    <property type="entry name" value="PKSB"/>
    <property type="match status" value="1"/>
</dbReference>
<dbReference type="STRING" id="103372.F4X1Q1"/>
<sequence length="147" mass="16168">MTLKKGVHVIYDLLLFIGLAIIYFTEAVVLMLIPRRYRAKSIKGEIALITGGASGIGKLIAIKFAKLGAHVIVWDINKNGLAEVAEQIKKAGGKCWTYCCDIGDKEAVYHTAKAVQIEIGNIHYPSKVVESKETQNLINQRSVPLMT</sequence>
<keyword evidence="3" id="KW-0812">Transmembrane</keyword>
<dbReference type="InterPro" id="IPR002347">
    <property type="entry name" value="SDR_fam"/>
</dbReference>
<dbReference type="EMBL" id="GL888547">
    <property type="protein sequence ID" value="EGI59627.1"/>
    <property type="molecule type" value="Genomic_DNA"/>
</dbReference>
<dbReference type="InterPro" id="IPR036291">
    <property type="entry name" value="NAD(P)-bd_dom_sf"/>
</dbReference>
<dbReference type="Pfam" id="PF00106">
    <property type="entry name" value="adh_short"/>
    <property type="match status" value="1"/>
</dbReference>
<evidence type="ECO:0000256" key="3">
    <source>
        <dbReference type="SAM" id="Phobius"/>
    </source>
</evidence>